<keyword evidence="2" id="KW-1133">Transmembrane helix</keyword>
<organism evidence="4 5">
    <name type="scientific">Ornithinimicrobium ciconiae</name>
    <dbReference type="NCBI Taxonomy" id="2594265"/>
    <lineage>
        <taxon>Bacteria</taxon>
        <taxon>Bacillati</taxon>
        <taxon>Actinomycetota</taxon>
        <taxon>Actinomycetes</taxon>
        <taxon>Micrococcales</taxon>
        <taxon>Ornithinimicrobiaceae</taxon>
        <taxon>Ornithinimicrobium</taxon>
    </lineage>
</organism>
<dbReference type="RefSeq" id="WP_143782607.1">
    <property type="nucleotide sequence ID" value="NZ_CP041616.1"/>
</dbReference>
<protein>
    <submittedName>
        <fullName evidence="4">HD domain-containing protein</fullName>
    </submittedName>
</protein>
<dbReference type="EMBL" id="CP041616">
    <property type="protein sequence ID" value="QDO87932.1"/>
    <property type="molecule type" value="Genomic_DNA"/>
</dbReference>
<dbReference type="AlphaFoldDB" id="A0A516G8X6"/>
<dbReference type="InterPro" id="IPR003607">
    <property type="entry name" value="HD/PDEase_dom"/>
</dbReference>
<feature type="transmembrane region" description="Helical" evidence="2">
    <location>
        <begin position="126"/>
        <end position="146"/>
    </location>
</feature>
<dbReference type="PANTHER" id="PTHR43155">
    <property type="entry name" value="CYCLIC DI-GMP PHOSPHODIESTERASE PA4108-RELATED"/>
    <property type="match status" value="1"/>
</dbReference>
<keyword evidence="2" id="KW-0812">Transmembrane</keyword>
<evidence type="ECO:0000256" key="1">
    <source>
        <dbReference type="SAM" id="MobiDB-lite"/>
    </source>
</evidence>
<keyword evidence="2" id="KW-0472">Membrane</keyword>
<feature type="transmembrane region" description="Helical" evidence="2">
    <location>
        <begin position="166"/>
        <end position="192"/>
    </location>
</feature>
<evidence type="ECO:0000256" key="2">
    <source>
        <dbReference type="SAM" id="Phobius"/>
    </source>
</evidence>
<feature type="region of interest" description="Disordered" evidence="1">
    <location>
        <begin position="1"/>
        <end position="24"/>
    </location>
</feature>
<keyword evidence="5" id="KW-1185">Reference proteome</keyword>
<dbReference type="OrthoDB" id="9802066at2"/>
<dbReference type="Gene3D" id="1.10.3210.10">
    <property type="entry name" value="Hypothetical protein af1432"/>
    <property type="match status" value="1"/>
</dbReference>
<dbReference type="InterPro" id="IPR037522">
    <property type="entry name" value="HD_GYP_dom"/>
</dbReference>
<name>A0A516G8X6_9MICO</name>
<reference evidence="4 5" key="1">
    <citation type="submission" date="2019-07" db="EMBL/GenBank/DDBJ databases">
        <title>complete genome sequencing of Ornithinimicrobium sp. H23M54.</title>
        <authorList>
            <person name="Bae J.-W."/>
            <person name="Lee S.-Y."/>
        </authorList>
    </citation>
    <scope>NUCLEOTIDE SEQUENCE [LARGE SCALE GENOMIC DNA]</scope>
    <source>
        <strain evidence="4 5">H23M54</strain>
    </source>
</reference>
<feature type="transmembrane region" description="Helical" evidence="2">
    <location>
        <begin position="87"/>
        <end position="114"/>
    </location>
</feature>
<gene>
    <name evidence="4" type="ORF">FNH13_05875</name>
</gene>
<dbReference type="CDD" id="cd00077">
    <property type="entry name" value="HDc"/>
    <property type="match status" value="1"/>
</dbReference>
<accession>A0A516G8X6</accession>
<sequence>MPDTHQAPTPLASPQRTGAERPRATERTSLPVGVYIASVCALALLLAVVAWQRTTGPAWDAVVVLTLLGVLGSSLRERDLGPHVGVSVATVILAAALPLVGPEGAVIVGFVSYLCSLRTQRPRTRLFNAAMTGVMGGIGGVVYHLAGGDVPIAGNDSAMRDVTPLGLLGGVAIPLVLGYFVMTLVNCLLIGGMARVTSGARVWDVAFRTFRRVGGGYLIHALIAFLFVVLWAPVGVGTFSAVLILGPMLIGQWTLGRDSVERRSHLRTVKTIVAALEEANPYSVGHSARVAELCDRIAPRLGIDSTGTESLHYAALLHDIGLIAVAPRMPRARGPVDVDYLVTITTHPEAGVRMLEGMHFLGGAVPGILHHHERVDGRGYPAGLVGSDIPLFARVIAVADAFDSLTTTRSYRAALEQDEALAALRARSGTHLDGEVVEALTESLSARRWWPTVIEDDVRSAVGDAHDHDDPLVSDLYAEWSPDKESGR</sequence>
<dbReference type="Pfam" id="PF13487">
    <property type="entry name" value="HD_5"/>
    <property type="match status" value="1"/>
</dbReference>
<evidence type="ECO:0000313" key="5">
    <source>
        <dbReference type="Proteomes" id="UP000315395"/>
    </source>
</evidence>
<dbReference type="SUPFAM" id="SSF109604">
    <property type="entry name" value="HD-domain/PDEase-like"/>
    <property type="match status" value="1"/>
</dbReference>
<dbReference type="Proteomes" id="UP000315395">
    <property type="component" value="Chromosome"/>
</dbReference>
<dbReference type="PROSITE" id="PS51832">
    <property type="entry name" value="HD_GYP"/>
    <property type="match status" value="1"/>
</dbReference>
<proteinExistence type="predicted"/>
<dbReference type="PANTHER" id="PTHR43155:SF2">
    <property type="entry name" value="CYCLIC DI-GMP PHOSPHODIESTERASE PA4108"/>
    <property type="match status" value="1"/>
</dbReference>
<evidence type="ECO:0000259" key="3">
    <source>
        <dbReference type="PROSITE" id="PS51832"/>
    </source>
</evidence>
<feature type="domain" description="HD-GYP" evidence="3">
    <location>
        <begin position="261"/>
        <end position="456"/>
    </location>
</feature>
<dbReference type="KEGG" id="orz:FNH13_05875"/>
<evidence type="ECO:0000313" key="4">
    <source>
        <dbReference type="EMBL" id="QDO87932.1"/>
    </source>
</evidence>
<feature type="transmembrane region" description="Helical" evidence="2">
    <location>
        <begin position="32"/>
        <end position="51"/>
    </location>
</feature>
<dbReference type="SMART" id="SM00471">
    <property type="entry name" value="HDc"/>
    <property type="match status" value="1"/>
</dbReference>
<feature type="transmembrane region" description="Helical" evidence="2">
    <location>
        <begin position="213"/>
        <end position="232"/>
    </location>
</feature>